<proteinExistence type="predicted"/>
<dbReference type="Proteomes" id="UP000249499">
    <property type="component" value="Plasmid pRt1078"/>
</dbReference>
<dbReference type="AlphaFoldDB" id="A0AAF1KFA9"/>
<gene>
    <name evidence="1" type="ORF">PR017_20720</name>
</gene>
<reference evidence="1 2" key="1">
    <citation type="journal article" date="2018" name="Sci. Rep.">
        <title>Rhizobium tumorigenes sp. nov., a novel plant tumorigenic bacterium isolated from cane gall tumors on thornless blackberry.</title>
        <authorList>
            <person name="Kuzmanovi N."/>
            <person name="Smalla K."/>
            <person name="Gronow S."/>
            <person name="PuBawska J."/>
        </authorList>
    </citation>
    <scope>NUCLEOTIDE SEQUENCE [LARGE SCALE GENOMIC DNA]</scope>
    <source>
        <strain evidence="1 2">1078</strain>
    </source>
</reference>
<name>A0AAF1KFA9_9HYPH</name>
<evidence type="ECO:0000313" key="1">
    <source>
        <dbReference type="EMBL" id="WFR97622.1"/>
    </source>
</evidence>
<evidence type="ECO:0000313" key="2">
    <source>
        <dbReference type="Proteomes" id="UP000249499"/>
    </source>
</evidence>
<reference evidence="2" key="2">
    <citation type="journal article" date="2023" name="MicrobiologyOpen">
        <title>Genomics of the tumorigenes clade of the family Rhizobiaceae and description of Rhizobium rhododendri sp. nov.</title>
        <authorList>
            <person name="Kuzmanovic N."/>
            <person name="diCenzo G.C."/>
            <person name="Bunk B."/>
            <person name="Sproeer C."/>
            <person name="Fruehling A."/>
            <person name="Neumann-Schaal M."/>
            <person name="Overmann J."/>
            <person name="Smalla K."/>
        </authorList>
    </citation>
    <scope>NUCLEOTIDE SEQUENCE [LARGE SCALE GENOMIC DNA]</scope>
    <source>
        <strain evidence="2">1078</strain>
        <plasmid evidence="2">pRt1078</plasmid>
    </source>
</reference>
<accession>A0AAF1KFA9</accession>
<dbReference type="RefSeq" id="WP_275113044.1">
    <property type="nucleotide sequence ID" value="NZ_CP117256.1"/>
</dbReference>
<keyword evidence="1" id="KW-0614">Plasmid</keyword>
<dbReference type="KEGG" id="rtu:PR017_20720"/>
<protein>
    <submittedName>
        <fullName evidence="1">Uncharacterized protein</fullName>
    </submittedName>
</protein>
<geneLocation type="plasmid" evidence="1 2">
    <name>pRt1078</name>
</geneLocation>
<keyword evidence="2" id="KW-1185">Reference proteome</keyword>
<dbReference type="EMBL" id="CP117256">
    <property type="protein sequence ID" value="WFR97622.1"/>
    <property type="molecule type" value="Genomic_DNA"/>
</dbReference>
<sequence>MKVLIEVAEATVRLEELIELAIRGDEIVIYRDKRPIASYR</sequence>
<organism evidence="1 2">
    <name type="scientific">Rhizobium tumorigenes</name>
    <dbReference type="NCBI Taxonomy" id="2041385"/>
    <lineage>
        <taxon>Bacteria</taxon>
        <taxon>Pseudomonadati</taxon>
        <taxon>Pseudomonadota</taxon>
        <taxon>Alphaproteobacteria</taxon>
        <taxon>Hyphomicrobiales</taxon>
        <taxon>Rhizobiaceae</taxon>
        <taxon>Rhizobium/Agrobacterium group</taxon>
        <taxon>Rhizobium</taxon>
    </lineage>
</organism>